<proteinExistence type="predicted"/>
<protein>
    <submittedName>
        <fullName evidence="1">Uncharacterized protein</fullName>
    </submittedName>
</protein>
<organism evidence="1 2">
    <name type="scientific">Eumeta variegata</name>
    <name type="common">Bagworm moth</name>
    <name type="synonym">Eumeta japonica</name>
    <dbReference type="NCBI Taxonomy" id="151549"/>
    <lineage>
        <taxon>Eukaryota</taxon>
        <taxon>Metazoa</taxon>
        <taxon>Ecdysozoa</taxon>
        <taxon>Arthropoda</taxon>
        <taxon>Hexapoda</taxon>
        <taxon>Insecta</taxon>
        <taxon>Pterygota</taxon>
        <taxon>Neoptera</taxon>
        <taxon>Endopterygota</taxon>
        <taxon>Lepidoptera</taxon>
        <taxon>Glossata</taxon>
        <taxon>Ditrysia</taxon>
        <taxon>Tineoidea</taxon>
        <taxon>Psychidae</taxon>
        <taxon>Oiketicinae</taxon>
        <taxon>Eumeta</taxon>
    </lineage>
</organism>
<dbReference type="AlphaFoldDB" id="A0A4C1X6E2"/>
<dbReference type="Proteomes" id="UP000299102">
    <property type="component" value="Unassembled WGS sequence"/>
</dbReference>
<reference evidence="1 2" key="1">
    <citation type="journal article" date="2019" name="Commun. Biol.">
        <title>The bagworm genome reveals a unique fibroin gene that provides high tensile strength.</title>
        <authorList>
            <person name="Kono N."/>
            <person name="Nakamura H."/>
            <person name="Ohtoshi R."/>
            <person name="Tomita M."/>
            <person name="Numata K."/>
            <person name="Arakawa K."/>
        </authorList>
    </citation>
    <scope>NUCLEOTIDE SEQUENCE [LARGE SCALE GENOMIC DNA]</scope>
</reference>
<evidence type="ECO:0000313" key="1">
    <source>
        <dbReference type="EMBL" id="GBP58610.1"/>
    </source>
</evidence>
<comment type="caution">
    <text evidence="1">The sequence shown here is derived from an EMBL/GenBank/DDBJ whole genome shotgun (WGS) entry which is preliminary data.</text>
</comment>
<dbReference type="EMBL" id="BGZK01000740">
    <property type="protein sequence ID" value="GBP58610.1"/>
    <property type="molecule type" value="Genomic_DNA"/>
</dbReference>
<gene>
    <name evidence="1" type="ORF">EVAR_38849_1</name>
</gene>
<name>A0A4C1X6E2_EUMVA</name>
<keyword evidence="2" id="KW-1185">Reference proteome</keyword>
<sequence>MSRKAISSNGAERRYGGLRFYVYNTPLRLLGREATIGLLTNRYLTTPAAPAGAGYYDYTLTTTRLGCFTCRLSAAAVSLLLGRIGRWSGREIARSALSLARSAQAERDNVLRFFHVSYSTSNSLYAYKHCGRHDEDAVLIVRVSSARLTSTDSVGARTMGAPASAPVRGSSLRLDHVYSQSRL</sequence>
<dbReference type="OrthoDB" id="1737200at2759"/>
<accession>A0A4C1X6E2</accession>
<evidence type="ECO:0000313" key="2">
    <source>
        <dbReference type="Proteomes" id="UP000299102"/>
    </source>
</evidence>